<dbReference type="AlphaFoldDB" id="A0A0E9WN53"/>
<protein>
    <submittedName>
        <fullName evidence="1">Uncharacterized protein</fullName>
    </submittedName>
</protein>
<organism evidence="1">
    <name type="scientific">Anguilla anguilla</name>
    <name type="common">European freshwater eel</name>
    <name type="synonym">Muraena anguilla</name>
    <dbReference type="NCBI Taxonomy" id="7936"/>
    <lineage>
        <taxon>Eukaryota</taxon>
        <taxon>Metazoa</taxon>
        <taxon>Chordata</taxon>
        <taxon>Craniata</taxon>
        <taxon>Vertebrata</taxon>
        <taxon>Euteleostomi</taxon>
        <taxon>Actinopterygii</taxon>
        <taxon>Neopterygii</taxon>
        <taxon>Teleostei</taxon>
        <taxon>Anguilliformes</taxon>
        <taxon>Anguillidae</taxon>
        <taxon>Anguilla</taxon>
    </lineage>
</organism>
<evidence type="ECO:0000313" key="1">
    <source>
        <dbReference type="EMBL" id="JAH91015.1"/>
    </source>
</evidence>
<accession>A0A0E9WN53</accession>
<reference evidence="1" key="1">
    <citation type="submission" date="2014-11" db="EMBL/GenBank/DDBJ databases">
        <authorList>
            <person name="Amaro Gonzalez C."/>
        </authorList>
    </citation>
    <scope>NUCLEOTIDE SEQUENCE</scope>
</reference>
<dbReference type="EMBL" id="GBXM01017562">
    <property type="protein sequence ID" value="JAH91015.1"/>
    <property type="molecule type" value="Transcribed_RNA"/>
</dbReference>
<name>A0A0E9WN53_ANGAN</name>
<reference evidence="1" key="2">
    <citation type="journal article" date="2015" name="Fish Shellfish Immunol.">
        <title>Early steps in the European eel (Anguilla anguilla)-Vibrio vulnificus interaction in the gills: Role of the RtxA13 toxin.</title>
        <authorList>
            <person name="Callol A."/>
            <person name="Pajuelo D."/>
            <person name="Ebbesson L."/>
            <person name="Teles M."/>
            <person name="MacKenzie S."/>
            <person name="Amaro C."/>
        </authorList>
    </citation>
    <scope>NUCLEOTIDE SEQUENCE</scope>
</reference>
<sequence>MWKNISFKDSSNFKARYNTLLCYISTDTLKFPVKGICNSLHQRINSQVLLMSTLTDRNFH</sequence>
<proteinExistence type="predicted"/>